<evidence type="ECO:0000256" key="15">
    <source>
        <dbReference type="ARBA" id="ARBA00023239"/>
    </source>
</evidence>
<dbReference type="PROSITE" id="PS51066">
    <property type="entry name" value="ZF_FPG_2"/>
    <property type="match status" value="1"/>
</dbReference>
<evidence type="ECO:0000256" key="7">
    <source>
        <dbReference type="ARBA" id="ARBA00016240"/>
    </source>
</evidence>
<dbReference type="GO" id="GO:0034039">
    <property type="term" value="F:8-oxo-7,8-dihydroguanine DNA N-glycosylase activity"/>
    <property type="evidence" value="ECO:0007669"/>
    <property type="project" value="TreeGrafter"/>
</dbReference>
<feature type="domain" description="Formamidopyrimidine-DNA glycosylase catalytic" evidence="22">
    <location>
        <begin position="1"/>
        <end position="107"/>
    </location>
</feature>
<dbReference type="GO" id="GO:0140078">
    <property type="term" value="F:class I DNA-(apurinic or apyrimidinic site) endonuclease activity"/>
    <property type="evidence" value="ECO:0007669"/>
    <property type="project" value="UniProtKB-EC"/>
</dbReference>
<keyword evidence="16" id="KW-0511">Multifunctional enzyme</keyword>
<dbReference type="InterPro" id="IPR010663">
    <property type="entry name" value="Znf_FPG/IleRS"/>
</dbReference>
<keyword evidence="24" id="KW-1185">Reference proteome</keyword>
<dbReference type="Gene3D" id="1.10.8.50">
    <property type="match status" value="1"/>
</dbReference>
<dbReference type="SUPFAM" id="SSF46946">
    <property type="entry name" value="S13-like H2TH domain"/>
    <property type="match status" value="1"/>
</dbReference>
<keyword evidence="13" id="KW-0238">DNA-binding</keyword>
<dbReference type="NCBIfam" id="NF002211">
    <property type="entry name" value="PRK01103.1"/>
    <property type="match status" value="1"/>
</dbReference>
<sequence length="273" mass="30569">MTRRGLLPHLPDRRVVRVRWGDKPLRFPIPGELLEREISGQRIETIDRRAKYLLLRMSNKAVLVIHLGMTGRLGLFPAASPRERHDHLRLLLDNDLELRLNDSRRFGSVEVWPGKHAREMEDDFSSSRGLEPLERGFTGEALAHLATGRRQPVKNFLMDSRRVAGIGNIYANEILFAARIHPATPVNLLDPEQWEQIAGATPEILRAAIRAGGSTISDFLGSSGKPGYFQLQLSVYDRAGDPCPHCRSPIEKTALGGRATWFCPSCQGMKPQG</sequence>
<evidence type="ECO:0000313" key="24">
    <source>
        <dbReference type="Proteomes" id="UP001063350"/>
    </source>
</evidence>
<dbReference type="Gene3D" id="3.20.190.10">
    <property type="entry name" value="MutM-like, N-terminal"/>
    <property type="match status" value="1"/>
</dbReference>
<dbReference type="PANTHER" id="PTHR22993:SF9">
    <property type="entry name" value="FORMAMIDOPYRIMIDINE-DNA GLYCOSYLASE"/>
    <property type="match status" value="1"/>
</dbReference>
<keyword evidence="11" id="KW-0378">Hydrolase</keyword>
<keyword evidence="15" id="KW-0456">Lyase</keyword>
<evidence type="ECO:0000256" key="9">
    <source>
        <dbReference type="ARBA" id="ARBA00022763"/>
    </source>
</evidence>
<dbReference type="FunFam" id="1.10.8.50:FF:000003">
    <property type="entry name" value="Formamidopyrimidine-DNA glycosylase"/>
    <property type="match status" value="1"/>
</dbReference>
<evidence type="ECO:0000256" key="3">
    <source>
        <dbReference type="ARBA" id="ARBA00009409"/>
    </source>
</evidence>
<dbReference type="SMART" id="SM01232">
    <property type="entry name" value="H2TH"/>
    <property type="match status" value="1"/>
</dbReference>
<evidence type="ECO:0000256" key="5">
    <source>
        <dbReference type="ARBA" id="ARBA00012024"/>
    </source>
</evidence>
<evidence type="ECO:0000256" key="17">
    <source>
        <dbReference type="ARBA" id="ARBA00023295"/>
    </source>
</evidence>
<evidence type="ECO:0000256" key="10">
    <source>
        <dbReference type="ARBA" id="ARBA00022771"/>
    </source>
</evidence>
<evidence type="ECO:0000256" key="18">
    <source>
        <dbReference type="ARBA" id="ARBA00030638"/>
    </source>
</evidence>
<dbReference type="GO" id="GO:0008270">
    <property type="term" value="F:zinc ion binding"/>
    <property type="evidence" value="ECO:0007669"/>
    <property type="project" value="UniProtKB-KW"/>
</dbReference>
<gene>
    <name evidence="23" type="primary">mutM</name>
    <name evidence="23" type="ORF">GF1_00900</name>
</gene>
<evidence type="ECO:0000313" key="23">
    <source>
        <dbReference type="EMBL" id="BCO07714.1"/>
    </source>
</evidence>
<evidence type="ECO:0000256" key="16">
    <source>
        <dbReference type="ARBA" id="ARBA00023268"/>
    </source>
</evidence>
<accession>A0A915XGQ2</accession>
<dbReference type="AlphaFoldDB" id="A0A915XGQ2"/>
<feature type="domain" description="FPG-type" evidence="21">
    <location>
        <begin position="234"/>
        <end position="268"/>
    </location>
</feature>
<dbReference type="PANTHER" id="PTHR22993">
    <property type="entry name" value="FORMAMIDOPYRIMIDINE-DNA GLYCOSYLASE"/>
    <property type="match status" value="1"/>
</dbReference>
<comment type="cofactor">
    <cofactor evidence="2">
        <name>Zn(2+)</name>
        <dbReference type="ChEBI" id="CHEBI:29105"/>
    </cofactor>
</comment>
<comment type="subunit">
    <text evidence="4">Monomer.</text>
</comment>
<keyword evidence="12" id="KW-0862">Zinc</keyword>
<evidence type="ECO:0000256" key="6">
    <source>
        <dbReference type="ARBA" id="ARBA00012720"/>
    </source>
</evidence>
<evidence type="ECO:0000259" key="22">
    <source>
        <dbReference type="PROSITE" id="PS51068"/>
    </source>
</evidence>
<evidence type="ECO:0000259" key="21">
    <source>
        <dbReference type="PROSITE" id="PS51066"/>
    </source>
</evidence>
<dbReference type="EMBL" id="AP024233">
    <property type="protein sequence ID" value="BCO07714.1"/>
    <property type="molecule type" value="Genomic_DNA"/>
</dbReference>
<dbReference type="SMART" id="SM00898">
    <property type="entry name" value="Fapy_DNA_glyco"/>
    <property type="match status" value="1"/>
</dbReference>
<dbReference type="KEGG" id="ddu:GF1_00900"/>
<keyword evidence="9" id="KW-0227">DNA damage</keyword>
<comment type="catalytic activity">
    <reaction evidence="19">
        <text>2'-deoxyribonucleotide-(2'-deoxyribose 5'-phosphate)-2'-deoxyribonucleotide-DNA = a 3'-end 2'-deoxyribonucleotide-(2,3-dehydro-2,3-deoxyribose 5'-phosphate)-DNA + a 5'-end 5'-phospho-2'-deoxyribonucleoside-DNA + H(+)</text>
        <dbReference type="Rhea" id="RHEA:66592"/>
        <dbReference type="Rhea" id="RHEA-COMP:13180"/>
        <dbReference type="Rhea" id="RHEA-COMP:16897"/>
        <dbReference type="Rhea" id="RHEA-COMP:17067"/>
        <dbReference type="ChEBI" id="CHEBI:15378"/>
        <dbReference type="ChEBI" id="CHEBI:136412"/>
        <dbReference type="ChEBI" id="CHEBI:157695"/>
        <dbReference type="ChEBI" id="CHEBI:167181"/>
        <dbReference type="EC" id="4.2.99.18"/>
    </reaction>
</comment>
<dbReference type="EC" id="4.2.99.18" evidence="6"/>
<proteinExistence type="inferred from homology"/>
<keyword evidence="14" id="KW-0234">DNA repair</keyword>
<comment type="similarity">
    <text evidence="3">Belongs to the FPG family.</text>
</comment>
<evidence type="ECO:0000256" key="8">
    <source>
        <dbReference type="ARBA" id="ARBA00022723"/>
    </source>
</evidence>
<comment type="catalytic activity">
    <reaction evidence="1">
        <text>Hydrolysis of DNA containing ring-opened 7-methylguanine residues, releasing 2,6-diamino-4-hydroxy-5-(N-methyl)formamidopyrimidine.</text>
        <dbReference type="EC" id="3.2.2.23"/>
    </reaction>
</comment>
<evidence type="ECO:0000256" key="19">
    <source>
        <dbReference type="ARBA" id="ARBA00044632"/>
    </source>
</evidence>
<keyword evidence="17" id="KW-0326">Glycosidase</keyword>
<dbReference type="InterPro" id="IPR020629">
    <property type="entry name" value="FPG_Glyclase"/>
</dbReference>
<dbReference type="SUPFAM" id="SSF57716">
    <property type="entry name" value="Glucocorticoid receptor-like (DNA-binding domain)"/>
    <property type="match status" value="1"/>
</dbReference>
<keyword evidence="8" id="KW-0479">Metal-binding</keyword>
<dbReference type="InterPro" id="IPR012319">
    <property type="entry name" value="FPG_cat"/>
</dbReference>
<dbReference type="InterPro" id="IPR035937">
    <property type="entry name" value="FPG_N"/>
</dbReference>
<dbReference type="InterPro" id="IPR010979">
    <property type="entry name" value="Ribosomal_uS13-like_H2TH"/>
</dbReference>
<name>A0A915XGQ2_9BACT</name>
<evidence type="ECO:0000256" key="20">
    <source>
        <dbReference type="PROSITE-ProRule" id="PRU00391"/>
    </source>
</evidence>
<dbReference type="CDD" id="cd08966">
    <property type="entry name" value="EcFpg-like_N"/>
    <property type="match status" value="1"/>
</dbReference>
<dbReference type="Pfam" id="PF06827">
    <property type="entry name" value="zf-FPG_IleRS"/>
    <property type="match status" value="1"/>
</dbReference>
<organism evidence="23 24">
    <name type="scientific">Desulfolithobacter dissulfuricans</name>
    <dbReference type="NCBI Taxonomy" id="2795293"/>
    <lineage>
        <taxon>Bacteria</taxon>
        <taxon>Pseudomonadati</taxon>
        <taxon>Thermodesulfobacteriota</taxon>
        <taxon>Desulfobulbia</taxon>
        <taxon>Desulfobulbales</taxon>
        <taxon>Desulfobulbaceae</taxon>
        <taxon>Desulfolithobacter</taxon>
    </lineage>
</organism>
<evidence type="ECO:0000256" key="14">
    <source>
        <dbReference type="ARBA" id="ARBA00023204"/>
    </source>
</evidence>
<dbReference type="Proteomes" id="UP001063350">
    <property type="component" value="Chromosome"/>
</dbReference>
<keyword evidence="10 20" id="KW-0863">Zinc-finger</keyword>
<dbReference type="Pfam" id="PF06831">
    <property type="entry name" value="H2TH"/>
    <property type="match status" value="1"/>
</dbReference>
<dbReference type="InterPro" id="IPR000214">
    <property type="entry name" value="Znf_DNA_glyclase/AP_lyase"/>
</dbReference>
<evidence type="ECO:0000256" key="11">
    <source>
        <dbReference type="ARBA" id="ARBA00022801"/>
    </source>
</evidence>
<evidence type="ECO:0000256" key="4">
    <source>
        <dbReference type="ARBA" id="ARBA00011245"/>
    </source>
</evidence>
<dbReference type="GO" id="GO:0003684">
    <property type="term" value="F:damaged DNA binding"/>
    <property type="evidence" value="ECO:0007669"/>
    <property type="project" value="InterPro"/>
</dbReference>
<evidence type="ECO:0000256" key="2">
    <source>
        <dbReference type="ARBA" id="ARBA00001947"/>
    </source>
</evidence>
<dbReference type="PROSITE" id="PS51068">
    <property type="entry name" value="FPG_CAT"/>
    <property type="match status" value="1"/>
</dbReference>
<dbReference type="InterPro" id="IPR015886">
    <property type="entry name" value="H2TH_FPG"/>
</dbReference>
<dbReference type="GO" id="GO:0006284">
    <property type="term" value="P:base-excision repair"/>
    <property type="evidence" value="ECO:0007669"/>
    <property type="project" value="InterPro"/>
</dbReference>
<protein>
    <recommendedName>
        <fullName evidence="7">Formamidopyrimidine-DNA glycosylase</fullName>
        <ecNumber evidence="5">3.2.2.23</ecNumber>
        <ecNumber evidence="6">4.2.99.18</ecNumber>
    </recommendedName>
    <alternativeName>
        <fullName evidence="18">DNA-(apurinic or apyrimidinic site) lyase MutM</fullName>
    </alternativeName>
</protein>
<reference evidence="23" key="1">
    <citation type="submission" date="2020-12" db="EMBL/GenBank/DDBJ databases">
        <title>Desulfobium dissulfuricans gen. nov., sp. nov., a novel mesophilic, sulfate-reducing bacterium isolated from a deep-sea hydrothermal vent.</title>
        <authorList>
            <person name="Hashimoto Y."/>
            <person name="Tame A."/>
            <person name="Sawayama S."/>
            <person name="Miyazaki J."/>
            <person name="Takai K."/>
            <person name="Nakagawa S."/>
        </authorList>
    </citation>
    <scope>NUCLEOTIDE SEQUENCE</scope>
    <source>
        <strain evidence="23">GF1</strain>
    </source>
</reference>
<dbReference type="Pfam" id="PF01149">
    <property type="entry name" value="Fapy_DNA_glyco"/>
    <property type="match status" value="1"/>
</dbReference>
<dbReference type="SUPFAM" id="SSF81624">
    <property type="entry name" value="N-terminal domain of MutM-like DNA repair proteins"/>
    <property type="match status" value="1"/>
</dbReference>
<dbReference type="EC" id="3.2.2.23" evidence="5"/>
<evidence type="ECO:0000256" key="13">
    <source>
        <dbReference type="ARBA" id="ARBA00023125"/>
    </source>
</evidence>
<dbReference type="NCBIfam" id="TIGR00577">
    <property type="entry name" value="fpg"/>
    <property type="match status" value="1"/>
</dbReference>
<evidence type="ECO:0000256" key="12">
    <source>
        <dbReference type="ARBA" id="ARBA00022833"/>
    </source>
</evidence>
<evidence type="ECO:0000256" key="1">
    <source>
        <dbReference type="ARBA" id="ARBA00001668"/>
    </source>
</evidence>